<dbReference type="EMBL" id="JBBBZM010000011">
    <property type="protein sequence ID" value="KAL0639423.1"/>
    <property type="molecule type" value="Genomic_DNA"/>
</dbReference>
<evidence type="ECO:0000313" key="4">
    <source>
        <dbReference type="Proteomes" id="UP001447188"/>
    </source>
</evidence>
<evidence type="ECO:0000256" key="1">
    <source>
        <dbReference type="SAM" id="MobiDB-lite"/>
    </source>
</evidence>
<evidence type="ECO:0000313" key="3">
    <source>
        <dbReference type="EMBL" id="KAL0639423.1"/>
    </source>
</evidence>
<organism evidence="3 4">
    <name type="scientific">Discina gigas</name>
    <dbReference type="NCBI Taxonomy" id="1032678"/>
    <lineage>
        <taxon>Eukaryota</taxon>
        <taxon>Fungi</taxon>
        <taxon>Dikarya</taxon>
        <taxon>Ascomycota</taxon>
        <taxon>Pezizomycotina</taxon>
        <taxon>Pezizomycetes</taxon>
        <taxon>Pezizales</taxon>
        <taxon>Discinaceae</taxon>
        <taxon>Discina</taxon>
    </lineage>
</organism>
<dbReference type="Gene3D" id="1.25.40.10">
    <property type="entry name" value="Tetratricopeptide repeat domain"/>
    <property type="match status" value="4"/>
</dbReference>
<name>A0ABR3GU95_9PEZI</name>
<feature type="compositionally biased region" description="Polar residues" evidence="1">
    <location>
        <begin position="909"/>
        <end position="919"/>
    </location>
</feature>
<dbReference type="PANTHER" id="PTHR19959">
    <property type="entry name" value="KINESIN LIGHT CHAIN"/>
    <property type="match status" value="1"/>
</dbReference>
<dbReference type="SUPFAM" id="SSF48452">
    <property type="entry name" value="TPR-like"/>
    <property type="match status" value="2"/>
</dbReference>
<dbReference type="InterPro" id="IPR024983">
    <property type="entry name" value="CHAT_dom"/>
</dbReference>
<accession>A0ABR3GU95</accession>
<sequence>MTTPEVVDHLAQLSLTESDIKSLTDAIEITEGMIASNPPADMMELLKPLLSGLQSMIPPSTADPQTATSTTPKFTAIQEGMSIARAVIHTFASTGDPDYLDDGITLVEGIAAAVPLSHHHRPGILVNLGCYLSTRYSCFGAVSDLNAAIQVTEEAARAEGSNRPTTLNNLGGYLADRFDRLGDVEDLERAICLSREAIAETEVNDPDMPGQLNSLGNQLGRRFERFGDLEDLQNAISALEEAVSVTPPDPDRANMLNNLSGHILSRYNRLGEIRDLERAIVTVQESIEATPMGDPGRPMRLSNLGRYLATKFKRLGELQNLGKAILASEEAVAETPPDDKDRAVMLNNLSSYLSDRFEALGAPADLERAIKVSEEAITATAKDHPLRPAMLNNLSSCFYDRFQRLGIQRDLDQAIGASEEAVSGTPPGHPHRPTFINNLGNYLSTRFSRFGAQGDLDEAIRAIEESIATTPPDHPNRVRPLSSLSSMLNIRFQKLGVLEDINRSVQASEEAVAATPPEQPSRAMQLNNLSNSLHSRFDRLGNLEDLERAIQAIEDAVALTPMEHPGRATKLSNLGRVFNTRYLRLRALDDLEKSIRVTEQALAATPPDHPFRLAILNNLSNQWVRRWSRLGVQDDLEKAIQLMEEAVAATPHDHLGRADMLSNLSNTIFTRYEMSGAMKDLEEAIKISTKAVKDTSADHPHRAGMLKNRGNLFYYRFLSRREEPESAGDLAEAIRMGEEAVDAIPSDHLNRADTLLFLAILLNYRTPQNTDSLDLALEAWNCQMSDPHTRISAARFAATHLATASRWEESSSLLEGAVKMLPRVSPQFLGRDDQQHMLSDFSQLAADACSVALQAGATASHCLSLLELGRGIIMGFSIDCRSDLTDLQTKNSALFDRFNGLRIEIDTPSAQSQSDFNHSISEDGSGKGDEDRSRRDDENRRRRRVQAILEMDETLTSIRRQPGFGGFQRPPAAGELVAMAAEGPIVVFNSTELRSDAIIVTKDLIKSLLLPTMVFSEVNKRMKSLASLAQGKRSTFPARNREMEATLHWLWVVAVGPVFNELGAVDGSMPRIWWIGVGPLAMAPFHAAGDHALGSTDNTISKAISSYIPTIKALSYARERNLQLGSESRLLLITMATTPSTPVIPAIPGTAGSPAIPGALAVPATATTPAIPGTQGTSAIYRSLGTPATAAHKWKPLQNAIKEVEDIVEAVKGRSAVATRLDSPRASIVLEELPSYHAIHFACHGVSDGHNPSNSHLLLLGDTPLAPGKLTVGAISNMNIKNAQVAYLSACSTADNPSTDLADESIHIASGFQLAGFSHVLATLWESDDGACRQVAGVFYRELYQGLQEESGKEHRAVSMAFHHAVGKLREGIMRQPIKWAPFIHTGA</sequence>
<comment type="caution">
    <text evidence="3">The sequence shown here is derived from an EMBL/GenBank/DDBJ whole genome shotgun (WGS) entry which is preliminary data.</text>
</comment>
<dbReference type="InterPro" id="IPR011990">
    <property type="entry name" value="TPR-like_helical_dom_sf"/>
</dbReference>
<dbReference type="Proteomes" id="UP001447188">
    <property type="component" value="Unassembled WGS sequence"/>
</dbReference>
<feature type="compositionally biased region" description="Basic and acidic residues" evidence="1">
    <location>
        <begin position="920"/>
        <end position="940"/>
    </location>
</feature>
<dbReference type="Pfam" id="PF13374">
    <property type="entry name" value="TPR_10"/>
    <property type="match status" value="2"/>
</dbReference>
<reference evidence="3 4" key="1">
    <citation type="submission" date="2024-02" db="EMBL/GenBank/DDBJ databases">
        <title>Discinaceae phylogenomics.</title>
        <authorList>
            <person name="Dirks A.C."/>
            <person name="James T.Y."/>
        </authorList>
    </citation>
    <scope>NUCLEOTIDE SEQUENCE [LARGE SCALE GENOMIC DNA]</scope>
    <source>
        <strain evidence="3 4">ACD0624</strain>
    </source>
</reference>
<protein>
    <recommendedName>
        <fullName evidence="2">CHAT domain-containing protein</fullName>
    </recommendedName>
</protein>
<feature type="domain" description="CHAT" evidence="2">
    <location>
        <begin position="1045"/>
        <end position="1387"/>
    </location>
</feature>
<evidence type="ECO:0000259" key="2">
    <source>
        <dbReference type="Pfam" id="PF12770"/>
    </source>
</evidence>
<keyword evidence="4" id="KW-1185">Reference proteome</keyword>
<gene>
    <name evidence="3" type="ORF">Q9L58_001451</name>
</gene>
<feature type="region of interest" description="Disordered" evidence="1">
    <location>
        <begin position="909"/>
        <end position="942"/>
    </location>
</feature>
<dbReference type="Pfam" id="PF12770">
    <property type="entry name" value="CHAT"/>
    <property type="match status" value="1"/>
</dbReference>
<dbReference type="PANTHER" id="PTHR19959:SF119">
    <property type="entry name" value="FUNGAL LIPASE-LIKE DOMAIN-CONTAINING PROTEIN"/>
    <property type="match status" value="1"/>
</dbReference>
<dbReference type="SUPFAM" id="SSF81901">
    <property type="entry name" value="HCP-like"/>
    <property type="match status" value="1"/>
</dbReference>
<proteinExistence type="predicted"/>